<dbReference type="PANTHER" id="PTHR24421">
    <property type="entry name" value="NITRATE/NITRITE SENSOR PROTEIN NARX-RELATED"/>
    <property type="match status" value="1"/>
</dbReference>
<dbReference type="Gene3D" id="3.30.565.10">
    <property type="entry name" value="Histidine kinase-like ATPase, C-terminal domain"/>
    <property type="match status" value="1"/>
</dbReference>
<evidence type="ECO:0000259" key="11">
    <source>
        <dbReference type="Pfam" id="PF02518"/>
    </source>
</evidence>
<dbReference type="EMBL" id="JACHND010000001">
    <property type="protein sequence ID" value="MBB4698782.1"/>
    <property type="molecule type" value="Genomic_DNA"/>
</dbReference>
<dbReference type="GO" id="GO:0016020">
    <property type="term" value="C:membrane"/>
    <property type="evidence" value="ECO:0007669"/>
    <property type="project" value="InterPro"/>
</dbReference>
<reference evidence="13 14" key="1">
    <citation type="submission" date="2020-08" db="EMBL/GenBank/DDBJ databases">
        <title>Sequencing the genomes of 1000 actinobacteria strains.</title>
        <authorList>
            <person name="Klenk H.-P."/>
        </authorList>
    </citation>
    <scope>NUCLEOTIDE SEQUENCE [LARGE SCALE GENOMIC DNA]</scope>
    <source>
        <strain evidence="13 14">DSM 45784</strain>
    </source>
</reference>
<dbReference type="Gene3D" id="1.20.5.1930">
    <property type="match status" value="1"/>
</dbReference>
<evidence type="ECO:0000256" key="3">
    <source>
        <dbReference type="ARBA" id="ARBA00022553"/>
    </source>
</evidence>
<proteinExistence type="predicted"/>
<dbReference type="PANTHER" id="PTHR24421:SF10">
    <property type="entry name" value="NITRATE_NITRITE SENSOR PROTEIN NARQ"/>
    <property type="match status" value="1"/>
</dbReference>
<name>A0A7W7G758_9ACTN</name>
<keyword evidence="6 13" id="KW-0418">Kinase</keyword>
<keyword evidence="8" id="KW-0902">Two-component regulatory system</keyword>
<comment type="caution">
    <text evidence="13">The sequence shown here is derived from an EMBL/GenBank/DDBJ whole genome shotgun (WGS) entry which is preliminary data.</text>
</comment>
<keyword evidence="14" id="KW-1185">Reference proteome</keyword>
<dbReference type="Pfam" id="PF02518">
    <property type="entry name" value="HATPase_c"/>
    <property type="match status" value="1"/>
</dbReference>
<dbReference type="GO" id="GO:0000155">
    <property type="term" value="F:phosphorelay sensor kinase activity"/>
    <property type="evidence" value="ECO:0007669"/>
    <property type="project" value="InterPro"/>
</dbReference>
<dbReference type="InterPro" id="IPR050482">
    <property type="entry name" value="Sensor_HK_TwoCompSys"/>
</dbReference>
<dbReference type="InterPro" id="IPR003594">
    <property type="entry name" value="HATPase_dom"/>
</dbReference>
<evidence type="ECO:0000256" key="2">
    <source>
        <dbReference type="ARBA" id="ARBA00012438"/>
    </source>
</evidence>
<evidence type="ECO:0000256" key="9">
    <source>
        <dbReference type="SAM" id="MobiDB-lite"/>
    </source>
</evidence>
<feature type="transmembrane region" description="Helical" evidence="10">
    <location>
        <begin position="64"/>
        <end position="95"/>
    </location>
</feature>
<dbReference type="Proteomes" id="UP000542210">
    <property type="component" value="Unassembled WGS sequence"/>
</dbReference>
<keyword evidence="10" id="KW-1133">Transmembrane helix</keyword>
<evidence type="ECO:0000313" key="14">
    <source>
        <dbReference type="Proteomes" id="UP000542210"/>
    </source>
</evidence>
<feature type="domain" description="Signal transduction histidine kinase subgroup 3 dimerisation and phosphoacceptor" evidence="12">
    <location>
        <begin position="180"/>
        <end position="244"/>
    </location>
</feature>
<keyword evidence="10" id="KW-0472">Membrane</keyword>
<feature type="transmembrane region" description="Helical" evidence="10">
    <location>
        <begin position="40"/>
        <end position="58"/>
    </location>
</feature>
<feature type="region of interest" description="Disordered" evidence="9">
    <location>
        <begin position="329"/>
        <end position="364"/>
    </location>
</feature>
<dbReference type="SUPFAM" id="SSF55874">
    <property type="entry name" value="ATPase domain of HSP90 chaperone/DNA topoisomerase II/histidine kinase"/>
    <property type="match status" value="1"/>
</dbReference>
<dbReference type="InterPro" id="IPR011712">
    <property type="entry name" value="Sig_transdc_His_kin_sub3_dim/P"/>
</dbReference>
<keyword evidence="5" id="KW-0547">Nucleotide-binding</keyword>
<dbReference type="GO" id="GO:0046983">
    <property type="term" value="F:protein dimerization activity"/>
    <property type="evidence" value="ECO:0007669"/>
    <property type="project" value="InterPro"/>
</dbReference>
<evidence type="ECO:0000256" key="1">
    <source>
        <dbReference type="ARBA" id="ARBA00000085"/>
    </source>
</evidence>
<keyword evidence="4" id="KW-0808">Transferase</keyword>
<keyword evidence="3" id="KW-0597">Phosphoprotein</keyword>
<dbReference type="GO" id="GO:0005524">
    <property type="term" value="F:ATP binding"/>
    <property type="evidence" value="ECO:0007669"/>
    <property type="project" value="UniProtKB-KW"/>
</dbReference>
<evidence type="ECO:0000259" key="12">
    <source>
        <dbReference type="Pfam" id="PF07730"/>
    </source>
</evidence>
<keyword evidence="7" id="KW-0067">ATP-binding</keyword>
<dbReference type="RefSeq" id="WP_184875865.1">
    <property type="nucleotide sequence ID" value="NZ_BOOV01000042.1"/>
</dbReference>
<evidence type="ECO:0000256" key="6">
    <source>
        <dbReference type="ARBA" id="ARBA00022777"/>
    </source>
</evidence>
<gene>
    <name evidence="13" type="ORF">BJ982_000326</name>
</gene>
<dbReference type="EC" id="2.7.13.3" evidence="2"/>
<evidence type="ECO:0000256" key="10">
    <source>
        <dbReference type="SAM" id="Phobius"/>
    </source>
</evidence>
<accession>A0A7W7G758</accession>
<protein>
    <recommendedName>
        <fullName evidence="2">histidine kinase</fullName>
        <ecNumber evidence="2">2.7.13.3</ecNumber>
    </recommendedName>
</protein>
<feature type="transmembrane region" description="Helical" evidence="10">
    <location>
        <begin position="107"/>
        <end position="125"/>
    </location>
</feature>
<keyword evidence="10" id="KW-0812">Transmembrane</keyword>
<evidence type="ECO:0000256" key="8">
    <source>
        <dbReference type="ARBA" id="ARBA00023012"/>
    </source>
</evidence>
<feature type="domain" description="Histidine kinase/HSP90-like ATPase" evidence="11">
    <location>
        <begin position="292"/>
        <end position="398"/>
    </location>
</feature>
<organism evidence="13 14">
    <name type="scientific">Sphaerisporangium siamense</name>
    <dbReference type="NCBI Taxonomy" id="795645"/>
    <lineage>
        <taxon>Bacteria</taxon>
        <taxon>Bacillati</taxon>
        <taxon>Actinomycetota</taxon>
        <taxon>Actinomycetes</taxon>
        <taxon>Streptosporangiales</taxon>
        <taxon>Streptosporangiaceae</taxon>
        <taxon>Sphaerisporangium</taxon>
    </lineage>
</organism>
<dbReference type="InterPro" id="IPR036890">
    <property type="entry name" value="HATPase_C_sf"/>
</dbReference>
<dbReference type="AlphaFoldDB" id="A0A7W7G758"/>
<sequence>MTMTRLRDVRLIPLVFGPLIGFLAILETRLDDSFGASATATWISGVALGLGVVVAAWHPLAGTAIAAAFLPVAVVAFDAPGVGGAAMIGLIGVVAWTGWREPPRRSAVALCVAGVSFACMSIAAGGTVWELFFVPAVLLPGWFMGLLARRSGERAVKLAELAAALDAERETNAQAAVAQERTRIAREVHDAVAHSVSVITLQLGGLRRMLADRPVELEVVAGLEQLGRQTVEEMRGLVGILRERVDGERPTPAPSLARVGELISDVRAAGLDVTLNAPAEPPRLPPVLDLTAYRVLQEALTNVLRHAGQVATVVTIDYTAQALTLEVRNDPGRPVPEPAGVRRGGEVRHEGGPAGTAPRRGGHGLVGMRERLAMVRGTLHAAPEPDGGFAVRARFPIPRVW</sequence>
<evidence type="ECO:0000256" key="7">
    <source>
        <dbReference type="ARBA" id="ARBA00022840"/>
    </source>
</evidence>
<evidence type="ECO:0000313" key="13">
    <source>
        <dbReference type="EMBL" id="MBB4698782.1"/>
    </source>
</evidence>
<evidence type="ECO:0000256" key="5">
    <source>
        <dbReference type="ARBA" id="ARBA00022741"/>
    </source>
</evidence>
<dbReference type="Pfam" id="PF07730">
    <property type="entry name" value="HisKA_3"/>
    <property type="match status" value="1"/>
</dbReference>
<dbReference type="CDD" id="cd16917">
    <property type="entry name" value="HATPase_UhpB-NarQ-NarX-like"/>
    <property type="match status" value="1"/>
</dbReference>
<evidence type="ECO:0000256" key="4">
    <source>
        <dbReference type="ARBA" id="ARBA00022679"/>
    </source>
</evidence>
<comment type="catalytic activity">
    <reaction evidence="1">
        <text>ATP + protein L-histidine = ADP + protein N-phospho-L-histidine.</text>
        <dbReference type="EC" id="2.7.13.3"/>
    </reaction>
</comment>